<dbReference type="SFLD" id="SFLDS00001">
    <property type="entry name" value="Enolase"/>
    <property type="match status" value="1"/>
</dbReference>
<dbReference type="SMART" id="SM00922">
    <property type="entry name" value="MR_MLE"/>
    <property type="match status" value="1"/>
</dbReference>
<reference evidence="5 6" key="1">
    <citation type="submission" date="2018-05" db="EMBL/GenBank/DDBJ databases">
        <title>The draft genome of strain NS-104.</title>
        <authorList>
            <person name="Hang P."/>
            <person name="Jiang J."/>
        </authorList>
    </citation>
    <scope>NUCLEOTIDE SEQUENCE [LARGE SCALE GENOMIC DNA]</scope>
    <source>
        <strain evidence="5 6">NS-104</strain>
    </source>
</reference>
<dbReference type="InterPro" id="IPR046945">
    <property type="entry name" value="RHMD-like"/>
</dbReference>
<dbReference type="SUPFAM" id="SSF54826">
    <property type="entry name" value="Enolase N-terminal domain-like"/>
    <property type="match status" value="1"/>
</dbReference>
<dbReference type="Gene3D" id="3.20.20.120">
    <property type="entry name" value="Enolase-like C-terminal domain"/>
    <property type="match status" value="1"/>
</dbReference>
<dbReference type="AlphaFoldDB" id="A0A2U2DP53"/>
<dbReference type="GO" id="GO:0016853">
    <property type="term" value="F:isomerase activity"/>
    <property type="evidence" value="ECO:0007669"/>
    <property type="project" value="UniProtKB-KW"/>
</dbReference>
<dbReference type="GO" id="GO:0000287">
    <property type="term" value="F:magnesium ion binding"/>
    <property type="evidence" value="ECO:0007669"/>
    <property type="project" value="TreeGrafter"/>
</dbReference>
<dbReference type="InterPro" id="IPR013342">
    <property type="entry name" value="Mandelate_racemase_C"/>
</dbReference>
<sequence>MSKIVSIEITHHRLALDPAFKASWDGRPRKHFDATIVRVRDDEGREGIGSGDLMKGFEGHEDLFIGQDPRHLERHYEVLSHINFHYGRCWPMDLALWDLSGKITGEPVWRLLGGRADKVRLYASSGVLRAPAAMAEQAERYIEEGFAAMKVRFSSSAGGRGGWKADVKALEAIRARVGDRLELMVDCNQGWRMPWDTTLPWTFKDALAVARELERLGIYWMEEPLFRSDRKGMRRLADATGLRIAGGELTRELYEFRDIIEERAFDVIQPDVALVGGITGCRRLAWQAREAGVMMTPHSWTNGIGVLANAHLTAGCGDAPFLEYPYDNPEWSEARRDYPMVSPLKHKDGWLELGEAPGLGIVLDEERLKATRIA</sequence>
<evidence type="ECO:0000256" key="3">
    <source>
        <dbReference type="ARBA" id="ARBA00022842"/>
    </source>
</evidence>
<keyword evidence="6" id="KW-1185">Reference proteome</keyword>
<evidence type="ECO:0000313" key="5">
    <source>
        <dbReference type="EMBL" id="PWE55087.1"/>
    </source>
</evidence>
<keyword evidence="5" id="KW-0413">Isomerase</keyword>
<dbReference type="GO" id="GO:0016052">
    <property type="term" value="P:carbohydrate catabolic process"/>
    <property type="evidence" value="ECO:0007669"/>
    <property type="project" value="TreeGrafter"/>
</dbReference>
<organism evidence="5 6">
    <name type="scientific">Metarhizobium album</name>
    <dbReference type="NCBI Taxonomy" id="2182425"/>
    <lineage>
        <taxon>Bacteria</taxon>
        <taxon>Pseudomonadati</taxon>
        <taxon>Pseudomonadota</taxon>
        <taxon>Alphaproteobacteria</taxon>
        <taxon>Hyphomicrobiales</taxon>
        <taxon>Rhizobiaceae</taxon>
        <taxon>Metarhizobium</taxon>
    </lineage>
</organism>
<dbReference type="Pfam" id="PF13378">
    <property type="entry name" value="MR_MLE_C"/>
    <property type="match status" value="1"/>
</dbReference>
<protein>
    <submittedName>
        <fullName evidence="5">Isomerase</fullName>
    </submittedName>
</protein>
<dbReference type="PANTHER" id="PTHR13794">
    <property type="entry name" value="ENOLASE SUPERFAMILY, MANDELATE RACEMASE"/>
    <property type="match status" value="1"/>
</dbReference>
<dbReference type="Gene3D" id="3.30.390.10">
    <property type="entry name" value="Enolase-like, N-terminal domain"/>
    <property type="match status" value="1"/>
</dbReference>
<dbReference type="InterPro" id="IPR029065">
    <property type="entry name" value="Enolase_C-like"/>
</dbReference>
<evidence type="ECO:0000313" key="6">
    <source>
        <dbReference type="Proteomes" id="UP000245252"/>
    </source>
</evidence>
<dbReference type="SUPFAM" id="SSF51604">
    <property type="entry name" value="Enolase C-terminal domain-like"/>
    <property type="match status" value="1"/>
</dbReference>
<evidence type="ECO:0000256" key="2">
    <source>
        <dbReference type="ARBA" id="ARBA00022723"/>
    </source>
</evidence>
<gene>
    <name evidence="5" type="ORF">DEM27_16700</name>
</gene>
<dbReference type="InterPro" id="IPR036849">
    <property type="entry name" value="Enolase-like_C_sf"/>
</dbReference>
<evidence type="ECO:0000259" key="4">
    <source>
        <dbReference type="SMART" id="SM00922"/>
    </source>
</evidence>
<keyword evidence="2" id="KW-0479">Metal-binding</keyword>
<dbReference type="Proteomes" id="UP000245252">
    <property type="component" value="Unassembled WGS sequence"/>
</dbReference>
<dbReference type="GO" id="GO:0016836">
    <property type="term" value="F:hydro-lyase activity"/>
    <property type="evidence" value="ECO:0007669"/>
    <property type="project" value="TreeGrafter"/>
</dbReference>
<dbReference type="OrthoDB" id="9802699at2"/>
<comment type="caution">
    <text evidence="5">The sequence shown here is derived from an EMBL/GenBank/DDBJ whole genome shotgun (WGS) entry which is preliminary data.</text>
</comment>
<dbReference type="EMBL" id="QFBC01000007">
    <property type="protein sequence ID" value="PWE55087.1"/>
    <property type="molecule type" value="Genomic_DNA"/>
</dbReference>
<name>A0A2U2DP53_9HYPH</name>
<dbReference type="InterPro" id="IPR029017">
    <property type="entry name" value="Enolase-like_N"/>
</dbReference>
<dbReference type="PANTHER" id="PTHR13794:SF58">
    <property type="entry name" value="MITOCHONDRIAL ENOLASE SUPERFAMILY MEMBER 1"/>
    <property type="match status" value="1"/>
</dbReference>
<dbReference type="CDD" id="cd03316">
    <property type="entry name" value="MR_like"/>
    <property type="match status" value="1"/>
</dbReference>
<comment type="cofactor">
    <cofactor evidence="1">
        <name>Mg(2+)</name>
        <dbReference type="ChEBI" id="CHEBI:18420"/>
    </cofactor>
</comment>
<keyword evidence="3" id="KW-0460">Magnesium</keyword>
<proteinExistence type="predicted"/>
<evidence type="ECO:0000256" key="1">
    <source>
        <dbReference type="ARBA" id="ARBA00001946"/>
    </source>
</evidence>
<accession>A0A2U2DP53</accession>
<dbReference type="SFLD" id="SFLDG00179">
    <property type="entry name" value="mandelate_racemase"/>
    <property type="match status" value="1"/>
</dbReference>
<dbReference type="RefSeq" id="WP_109459385.1">
    <property type="nucleotide sequence ID" value="NZ_QFBC01000007.1"/>
</dbReference>
<feature type="domain" description="Mandelate racemase/muconate lactonizing enzyme C-terminal" evidence="4">
    <location>
        <begin position="131"/>
        <end position="243"/>
    </location>
</feature>